<organism evidence="1 2">
    <name type="scientific">Roseimicrobium gellanilyticum</name>
    <dbReference type="NCBI Taxonomy" id="748857"/>
    <lineage>
        <taxon>Bacteria</taxon>
        <taxon>Pseudomonadati</taxon>
        <taxon>Verrucomicrobiota</taxon>
        <taxon>Verrucomicrobiia</taxon>
        <taxon>Verrucomicrobiales</taxon>
        <taxon>Verrucomicrobiaceae</taxon>
        <taxon>Roseimicrobium</taxon>
    </lineage>
</organism>
<gene>
    <name evidence="1" type="ORF">DES53_1045</name>
</gene>
<dbReference type="InterPro" id="IPR046560">
    <property type="entry name" value="DUF6714"/>
</dbReference>
<dbReference type="Proteomes" id="UP000253426">
    <property type="component" value="Unassembled WGS sequence"/>
</dbReference>
<dbReference type="OrthoDB" id="196223at2"/>
<evidence type="ECO:0000313" key="1">
    <source>
        <dbReference type="EMBL" id="RBP44186.1"/>
    </source>
</evidence>
<name>A0A366HN19_9BACT</name>
<dbReference type="Pfam" id="PF20461">
    <property type="entry name" value="DUF6714"/>
    <property type="match status" value="1"/>
</dbReference>
<evidence type="ECO:0000313" key="2">
    <source>
        <dbReference type="Proteomes" id="UP000253426"/>
    </source>
</evidence>
<dbReference type="EMBL" id="QNRR01000004">
    <property type="protein sequence ID" value="RBP44186.1"/>
    <property type="molecule type" value="Genomic_DNA"/>
</dbReference>
<accession>A0A366HN19</accession>
<comment type="caution">
    <text evidence="1">The sequence shown here is derived from an EMBL/GenBank/DDBJ whole genome shotgun (WGS) entry which is preliminary data.</text>
</comment>
<keyword evidence="2" id="KW-1185">Reference proteome</keyword>
<sequence length="164" mass="19527">MPPPFPSREELLSRGYWPKTVEELYDLWQEAHREALALAARLPEVFGDPPRPAITRSVARGLDDEWILTEERYTELLAQDSEQHWMDVTAEDVKNCQEYFSFSDAEGCRFYYPAYLRHYLEGFPLYWFTAVREACIFRTHLELLSEKQLEFIDEFMKLCATWEN</sequence>
<proteinExistence type="predicted"/>
<dbReference type="RefSeq" id="WP_113958615.1">
    <property type="nucleotide sequence ID" value="NZ_QNRR01000004.1"/>
</dbReference>
<dbReference type="AlphaFoldDB" id="A0A366HN19"/>
<reference evidence="1 2" key="1">
    <citation type="submission" date="2018-06" db="EMBL/GenBank/DDBJ databases">
        <title>Genomic Encyclopedia of Type Strains, Phase IV (KMG-IV): sequencing the most valuable type-strain genomes for metagenomic binning, comparative biology and taxonomic classification.</title>
        <authorList>
            <person name="Goeker M."/>
        </authorList>
    </citation>
    <scope>NUCLEOTIDE SEQUENCE [LARGE SCALE GENOMIC DNA]</scope>
    <source>
        <strain evidence="1 2">DSM 25532</strain>
    </source>
</reference>
<protein>
    <submittedName>
        <fullName evidence="1">Uncharacterized protein</fullName>
    </submittedName>
</protein>